<accession>A0A2A9G205</accession>
<keyword evidence="2" id="KW-1185">Reference proteome</keyword>
<dbReference type="AlphaFoldDB" id="A0A2A9G205"/>
<dbReference type="EMBL" id="PDJK01000001">
    <property type="protein sequence ID" value="PFG56976.1"/>
    <property type="molecule type" value="Genomic_DNA"/>
</dbReference>
<reference evidence="1 2" key="1">
    <citation type="submission" date="2017-10" db="EMBL/GenBank/DDBJ databases">
        <title>Sequencing the genomes of 1000 actinobacteria strains.</title>
        <authorList>
            <person name="Klenk H.-P."/>
        </authorList>
    </citation>
    <scope>NUCLEOTIDE SEQUENCE [LARGE SCALE GENOMIC DNA]</scope>
    <source>
        <strain evidence="1 2">DSM 46092</strain>
    </source>
</reference>
<gene>
    <name evidence="1" type="ORF">ATK36_0519</name>
</gene>
<comment type="caution">
    <text evidence="1">The sequence shown here is derived from an EMBL/GenBank/DDBJ whole genome shotgun (WGS) entry which is preliminary data.</text>
</comment>
<dbReference type="RefSeq" id="WP_098509642.1">
    <property type="nucleotide sequence ID" value="NZ_JBIAKZ010000007.1"/>
</dbReference>
<protein>
    <submittedName>
        <fullName evidence="1">Uncharacterized protein</fullName>
    </submittedName>
</protein>
<evidence type="ECO:0000313" key="2">
    <source>
        <dbReference type="Proteomes" id="UP000243542"/>
    </source>
</evidence>
<sequence length="174" mass="19067">MHFTSTRTVDDGYYGELKIRTNAERGVVEVSGKQVPTVVLQRCSDAELNKFVPIGTRNTDHLTMSVDGAEAELRPGPGKLTRRSYRVELTLAGTHYEFTPDDDDDTRLRRNGAAIASFAMDVEGQFTVHWQAERDDAQPADAAIGYALSVAFRTGAKGIVSVLLNGSENVPWGH</sequence>
<dbReference type="Proteomes" id="UP000243542">
    <property type="component" value="Unassembled WGS sequence"/>
</dbReference>
<proteinExistence type="predicted"/>
<name>A0A2A9G205_9PSEU</name>
<organism evidence="1 2">
    <name type="scientific">Amycolatopsis sulphurea</name>
    <dbReference type="NCBI Taxonomy" id="76022"/>
    <lineage>
        <taxon>Bacteria</taxon>
        <taxon>Bacillati</taxon>
        <taxon>Actinomycetota</taxon>
        <taxon>Actinomycetes</taxon>
        <taxon>Pseudonocardiales</taxon>
        <taxon>Pseudonocardiaceae</taxon>
        <taxon>Amycolatopsis</taxon>
    </lineage>
</organism>
<evidence type="ECO:0000313" key="1">
    <source>
        <dbReference type="EMBL" id="PFG56976.1"/>
    </source>
</evidence>